<organism evidence="3 4">
    <name type="scientific">Anaerovibrio lipolyticus</name>
    <dbReference type="NCBI Taxonomy" id="82374"/>
    <lineage>
        <taxon>Bacteria</taxon>
        <taxon>Bacillati</taxon>
        <taxon>Bacillota</taxon>
        <taxon>Negativicutes</taxon>
        <taxon>Selenomonadales</taxon>
        <taxon>Selenomonadaceae</taxon>
        <taxon>Anaerovibrio</taxon>
    </lineage>
</organism>
<proteinExistence type="inferred from homology"/>
<evidence type="ECO:0000313" key="4">
    <source>
        <dbReference type="Proteomes" id="UP000030993"/>
    </source>
</evidence>
<name>A0A0B2JZY5_9FIRM</name>
<gene>
    <name evidence="3" type="ORF">NZ47_00740</name>
</gene>
<keyword evidence="2" id="KW-1005">Bacterial flagellum biogenesis</keyword>
<dbReference type="RefSeq" id="WP_039205755.1">
    <property type="nucleotide sequence ID" value="NZ_JSCE01000011.1"/>
</dbReference>
<sequence length="165" mass="17700">MANSLNTITVDGKTYDLETYKSTQGVKASEVGKKNELDKDAFLSLLVTQMQYQDPLSPMDNTEYLAQLAQYSSLEQMTNVASKLGDVYSLVENIDSSVLVGQLSGMIGKNIQWSADGKTFYEGKVSGVSVTDGKTSVLATVKGPDGTDMSTKVDIAHITRVGDGV</sequence>
<protein>
    <submittedName>
        <fullName evidence="3">Flagellar basal body rod modification protein FlgD</fullName>
    </submittedName>
</protein>
<keyword evidence="3" id="KW-0969">Cilium</keyword>
<comment type="similarity">
    <text evidence="1">Belongs to the FlgD family.</text>
</comment>
<dbReference type="EMBL" id="JSCE01000011">
    <property type="protein sequence ID" value="KHM53114.1"/>
    <property type="molecule type" value="Genomic_DNA"/>
</dbReference>
<accession>A0A0B2JZY5</accession>
<dbReference type="STRING" id="82374.NZ47_00740"/>
<dbReference type="GO" id="GO:0044781">
    <property type="term" value="P:bacterial-type flagellum organization"/>
    <property type="evidence" value="ECO:0007669"/>
    <property type="project" value="UniProtKB-KW"/>
</dbReference>
<keyword evidence="4" id="KW-1185">Reference proteome</keyword>
<dbReference type="Proteomes" id="UP000030993">
    <property type="component" value="Unassembled WGS sequence"/>
</dbReference>
<comment type="caution">
    <text evidence="3">The sequence shown here is derived from an EMBL/GenBank/DDBJ whole genome shotgun (WGS) entry which is preliminary data.</text>
</comment>
<evidence type="ECO:0000313" key="3">
    <source>
        <dbReference type="EMBL" id="KHM53114.1"/>
    </source>
</evidence>
<keyword evidence="3" id="KW-0966">Cell projection</keyword>
<reference evidence="3 4" key="1">
    <citation type="journal article" date="2013" name="PLoS ONE">
        <title>Identification and characterization of three novel lipases belonging to families II and V from Anaerovibrio lipolyticus 5ST.</title>
        <authorList>
            <person name="Prive F."/>
            <person name="Kaderbhai N.N."/>
            <person name="Girdwood S."/>
            <person name="Worgan H.J."/>
            <person name="Pinloche E."/>
            <person name="Scollan N.D."/>
            <person name="Huws S.A."/>
            <person name="Newbold C.J."/>
        </authorList>
    </citation>
    <scope>NUCLEOTIDE SEQUENCE [LARGE SCALE GENOMIC DNA]</scope>
    <source>
        <strain evidence="3 4">5S</strain>
    </source>
</reference>
<dbReference type="AlphaFoldDB" id="A0A0B2JZY5"/>
<evidence type="ECO:0000256" key="2">
    <source>
        <dbReference type="ARBA" id="ARBA00022795"/>
    </source>
</evidence>
<evidence type="ECO:0000256" key="1">
    <source>
        <dbReference type="ARBA" id="ARBA00010577"/>
    </source>
</evidence>
<dbReference type="Pfam" id="PF03963">
    <property type="entry name" value="FlgD"/>
    <property type="match status" value="1"/>
</dbReference>
<keyword evidence="3" id="KW-0282">Flagellum</keyword>
<dbReference type="InterPro" id="IPR005648">
    <property type="entry name" value="FlgD"/>
</dbReference>